<dbReference type="SMART" id="SM00575">
    <property type="entry name" value="ZnF_PMZ"/>
    <property type="match status" value="1"/>
</dbReference>
<dbReference type="PROSITE" id="PS50966">
    <property type="entry name" value="ZF_SWIM"/>
    <property type="match status" value="1"/>
</dbReference>
<dbReference type="InterPro" id="IPR007527">
    <property type="entry name" value="Znf_SWIM"/>
</dbReference>
<gene>
    <name evidence="6" type="ORF">SLOPH_2473</name>
</gene>
<evidence type="ECO:0000256" key="4">
    <source>
        <dbReference type="PROSITE-ProRule" id="PRU00325"/>
    </source>
</evidence>
<dbReference type="GO" id="GO:0008270">
    <property type="term" value="F:zinc ion binding"/>
    <property type="evidence" value="ECO:0007669"/>
    <property type="project" value="UniProtKB-KW"/>
</dbReference>
<evidence type="ECO:0000256" key="1">
    <source>
        <dbReference type="ARBA" id="ARBA00022723"/>
    </source>
</evidence>
<sequence length="492" mass="57730">MLTVNQRFPSLDQLKKTIHDFCEKNNFCFDEVVDHNSYVVVCKRKREFGCKAQIQTILKKRERQYVIKRIKLKHKCPPLKESTSEFIKNELQAMNINQNNSRIGELVELLAKKNVRFGYHQIYKALTNDNEDGYENCNKKWVEEFLQINPNCNAFSNQYSIFVTFPYILSLTRKVIEIKIKENKNHTLIYAIAYDPADNPVIYSFSINATTLENSLQFFFDSMRENNNLYNEVTFIVEYEDTLISLLEKMKINYFIKIRSICKKLFNGSKEEVERIWNYCNLDVEYNMDLKVPAIRCRIPVIGDTLFNIQNFSEIDLDLLYHTTNGYEYYDCINAIIKIISDTIKKQITNLEDNQGNKNRYSENVTYRLEKNISLSKNATNITNTEVIMDNEKYSVDFNNGSCSCGMYQYLKIPCYHACAIIMNKNNIKDIKKNKNDCISNDPSDYVDPIYSNNLLLEIYKEIKPVVNEQIKITDRAFIKKGPGRPKKIDLN</sequence>
<dbReference type="InterPro" id="IPR006564">
    <property type="entry name" value="Znf_PMZ"/>
</dbReference>
<evidence type="ECO:0000259" key="5">
    <source>
        <dbReference type="PROSITE" id="PS50966"/>
    </source>
</evidence>
<evidence type="ECO:0000313" key="7">
    <source>
        <dbReference type="Proteomes" id="UP000014978"/>
    </source>
</evidence>
<dbReference type="Proteomes" id="UP000014978">
    <property type="component" value="Unassembled WGS sequence"/>
</dbReference>
<protein>
    <recommendedName>
        <fullName evidence="5">SWIM-type domain-containing protein</fullName>
    </recommendedName>
</protein>
<dbReference type="Pfam" id="PF04434">
    <property type="entry name" value="SWIM"/>
    <property type="match status" value="1"/>
</dbReference>
<keyword evidence="1" id="KW-0479">Metal-binding</keyword>
<evidence type="ECO:0000256" key="3">
    <source>
        <dbReference type="ARBA" id="ARBA00022833"/>
    </source>
</evidence>
<dbReference type="HOGENOM" id="CLU_043427_0_0_1"/>
<feature type="domain" description="SWIM-type" evidence="5">
    <location>
        <begin position="394"/>
        <end position="426"/>
    </location>
</feature>
<dbReference type="VEuPathDB" id="MicrosporidiaDB:SLOPH_2473"/>
<evidence type="ECO:0000313" key="6">
    <source>
        <dbReference type="EMBL" id="EPR79753.1"/>
    </source>
</evidence>
<keyword evidence="3" id="KW-0862">Zinc</keyword>
<reference evidence="7" key="1">
    <citation type="journal article" date="2013" name="PLoS Genet.">
        <title>The genome of Spraguea lophii and the basis of host-microsporidian interactions.</title>
        <authorList>
            <person name="Campbell S.E."/>
            <person name="Williams T.A."/>
            <person name="Yousuf A."/>
            <person name="Soanes D.M."/>
            <person name="Paszkiewicz K.H."/>
            <person name="Williams B.A.P."/>
        </authorList>
    </citation>
    <scope>NUCLEOTIDE SEQUENCE [LARGE SCALE GENOMIC DNA]</scope>
    <source>
        <strain evidence="7">42_110</strain>
    </source>
</reference>
<dbReference type="OMA" id="FDCINAI"/>
<dbReference type="InParanoid" id="S7XV64"/>
<proteinExistence type="predicted"/>
<name>S7XV64_SPRLO</name>
<comment type="caution">
    <text evidence="6">The sequence shown here is derived from an EMBL/GenBank/DDBJ whole genome shotgun (WGS) entry which is preliminary data.</text>
</comment>
<organism evidence="6 7">
    <name type="scientific">Spraguea lophii (strain 42_110)</name>
    <name type="common">Microsporidian parasite</name>
    <dbReference type="NCBI Taxonomy" id="1358809"/>
    <lineage>
        <taxon>Eukaryota</taxon>
        <taxon>Fungi</taxon>
        <taxon>Fungi incertae sedis</taxon>
        <taxon>Microsporidia</taxon>
        <taxon>Spragueidae</taxon>
        <taxon>Spraguea</taxon>
    </lineage>
</organism>
<dbReference type="EMBL" id="ATCN01000128">
    <property type="protein sequence ID" value="EPR79753.1"/>
    <property type="molecule type" value="Genomic_DNA"/>
</dbReference>
<accession>S7XV64</accession>
<dbReference type="AlphaFoldDB" id="S7XV64"/>
<evidence type="ECO:0000256" key="2">
    <source>
        <dbReference type="ARBA" id="ARBA00022771"/>
    </source>
</evidence>
<dbReference type="OrthoDB" id="2187956at2759"/>
<keyword evidence="7" id="KW-1185">Reference proteome</keyword>
<keyword evidence="2 4" id="KW-0863">Zinc-finger</keyword>